<sequence>MRRLLADRLLRGAIRRAGAPGRLRFTERQLFYEMCRGLLPAHRLPRRIGYSPPTLLSPEVFRDAVHRHGPIDGLLTPLAAAPRPLGRHTPEPDLFDYGLPRLLVCQSHAVAEMLRANGIPMESACPVLSAAELPADPGLTRMLRQAGTATVYVLHDAGVAGLALPGELPRLTDIPDTARVVPIGLRPAQVWPLHLPHQPGPAGYAAAADPKEQAWLRRGRTVEVEAVPPAVLLRSVHRLVRGVARPSTGLVDLQRARHAGFLTWPTG</sequence>
<evidence type="ECO:0000313" key="1">
    <source>
        <dbReference type="EMBL" id="VEG50489.1"/>
    </source>
</evidence>
<evidence type="ECO:0000313" key="2">
    <source>
        <dbReference type="Proteomes" id="UP000282551"/>
    </source>
</evidence>
<dbReference type="SUPFAM" id="SSF56726">
    <property type="entry name" value="DNA topoisomerase IV, alpha subunit"/>
    <property type="match status" value="1"/>
</dbReference>
<reference evidence="1 2" key="1">
    <citation type="submission" date="2018-12" db="EMBL/GenBank/DDBJ databases">
        <authorList>
            <consortium name="Pathogen Informatics"/>
        </authorList>
    </citation>
    <scope>NUCLEOTIDE SEQUENCE [LARGE SCALE GENOMIC DNA]</scope>
    <source>
        <strain evidence="1 2">NCTC10485</strain>
    </source>
</reference>
<organism evidence="1 2">
    <name type="scientific">Mycolicibacterium chitae</name>
    <name type="common">Mycobacterium chitae</name>
    <dbReference type="NCBI Taxonomy" id="1792"/>
    <lineage>
        <taxon>Bacteria</taxon>
        <taxon>Bacillati</taxon>
        <taxon>Actinomycetota</taxon>
        <taxon>Actinomycetes</taxon>
        <taxon>Mycobacteriales</taxon>
        <taxon>Mycobacteriaceae</taxon>
        <taxon>Mycolicibacterium</taxon>
    </lineage>
</organism>
<dbReference type="RefSeq" id="WP_126336023.1">
    <property type="nucleotide sequence ID" value="NZ_AP022604.1"/>
</dbReference>
<gene>
    <name evidence="1" type="ORF">NCTC10485_04807</name>
</gene>
<dbReference type="InterPro" id="IPR036078">
    <property type="entry name" value="Spo11/TopoVI_A_sf"/>
</dbReference>
<keyword evidence="2" id="KW-1185">Reference proteome</keyword>
<proteinExistence type="predicted"/>
<dbReference type="GO" id="GO:0005694">
    <property type="term" value="C:chromosome"/>
    <property type="evidence" value="ECO:0007669"/>
    <property type="project" value="InterPro"/>
</dbReference>
<dbReference type="OrthoDB" id="3698630at2"/>
<dbReference type="GO" id="GO:0003677">
    <property type="term" value="F:DNA binding"/>
    <property type="evidence" value="ECO:0007669"/>
    <property type="project" value="InterPro"/>
</dbReference>
<protein>
    <submittedName>
        <fullName evidence="1">Uncharacterized protein</fullName>
    </submittedName>
</protein>
<dbReference type="EMBL" id="LR134355">
    <property type="protein sequence ID" value="VEG50489.1"/>
    <property type="molecule type" value="Genomic_DNA"/>
</dbReference>
<name>A0A3S4RWF9_MYCCI</name>
<dbReference type="AlphaFoldDB" id="A0A3S4RWF9"/>
<accession>A0A3S4RWF9</accession>
<dbReference type="Proteomes" id="UP000282551">
    <property type="component" value="Chromosome"/>
</dbReference>